<accession>A0A0E9UCB9</accession>
<sequence length="20" mass="2238">MRDSLATQVFAVCQLSLLLE</sequence>
<dbReference type="AlphaFoldDB" id="A0A0E9UCB9"/>
<evidence type="ECO:0000313" key="1">
    <source>
        <dbReference type="EMBL" id="JAH62840.1"/>
    </source>
</evidence>
<dbReference type="EMBL" id="GBXM01045737">
    <property type="protein sequence ID" value="JAH62840.1"/>
    <property type="molecule type" value="Transcribed_RNA"/>
</dbReference>
<reference evidence="1" key="2">
    <citation type="journal article" date="2015" name="Fish Shellfish Immunol.">
        <title>Early steps in the European eel (Anguilla anguilla)-Vibrio vulnificus interaction in the gills: Role of the RtxA13 toxin.</title>
        <authorList>
            <person name="Callol A."/>
            <person name="Pajuelo D."/>
            <person name="Ebbesson L."/>
            <person name="Teles M."/>
            <person name="MacKenzie S."/>
            <person name="Amaro C."/>
        </authorList>
    </citation>
    <scope>NUCLEOTIDE SEQUENCE</scope>
</reference>
<organism evidence="1">
    <name type="scientific">Anguilla anguilla</name>
    <name type="common">European freshwater eel</name>
    <name type="synonym">Muraena anguilla</name>
    <dbReference type="NCBI Taxonomy" id="7936"/>
    <lineage>
        <taxon>Eukaryota</taxon>
        <taxon>Metazoa</taxon>
        <taxon>Chordata</taxon>
        <taxon>Craniata</taxon>
        <taxon>Vertebrata</taxon>
        <taxon>Euteleostomi</taxon>
        <taxon>Actinopterygii</taxon>
        <taxon>Neopterygii</taxon>
        <taxon>Teleostei</taxon>
        <taxon>Anguilliformes</taxon>
        <taxon>Anguillidae</taxon>
        <taxon>Anguilla</taxon>
    </lineage>
</organism>
<protein>
    <submittedName>
        <fullName evidence="1">Uncharacterized protein</fullName>
    </submittedName>
</protein>
<reference evidence="1" key="1">
    <citation type="submission" date="2014-11" db="EMBL/GenBank/DDBJ databases">
        <authorList>
            <person name="Amaro Gonzalez C."/>
        </authorList>
    </citation>
    <scope>NUCLEOTIDE SEQUENCE</scope>
</reference>
<proteinExistence type="predicted"/>
<name>A0A0E9UCB9_ANGAN</name>